<feature type="domain" description="DTW" evidence="7">
    <location>
        <begin position="6"/>
        <end position="256"/>
    </location>
</feature>
<protein>
    <recommendedName>
        <fullName evidence="1">tRNA-uridine aminocarboxypropyltransferase</fullName>
        <ecNumber evidence="1">2.5.1.25</ecNumber>
    </recommendedName>
</protein>
<evidence type="ECO:0000256" key="6">
    <source>
        <dbReference type="ARBA" id="ARBA00048718"/>
    </source>
</evidence>
<dbReference type="EC" id="2.5.1.25" evidence="1"/>
<proteinExistence type="inferred from homology"/>
<organism evidence="8 9">
    <name type="scientific">Heracleum sosnowskyi</name>
    <dbReference type="NCBI Taxonomy" id="360622"/>
    <lineage>
        <taxon>Eukaryota</taxon>
        <taxon>Viridiplantae</taxon>
        <taxon>Streptophyta</taxon>
        <taxon>Embryophyta</taxon>
        <taxon>Tracheophyta</taxon>
        <taxon>Spermatophyta</taxon>
        <taxon>Magnoliopsida</taxon>
        <taxon>eudicotyledons</taxon>
        <taxon>Gunneridae</taxon>
        <taxon>Pentapetalae</taxon>
        <taxon>asterids</taxon>
        <taxon>campanulids</taxon>
        <taxon>Apiales</taxon>
        <taxon>Apiaceae</taxon>
        <taxon>Apioideae</taxon>
        <taxon>apioid superclade</taxon>
        <taxon>Tordylieae</taxon>
        <taxon>Tordyliinae</taxon>
        <taxon>Heracleum</taxon>
    </lineage>
</organism>
<dbReference type="InterPro" id="IPR039262">
    <property type="entry name" value="DTWD2/TAPT"/>
</dbReference>
<dbReference type="PANTHER" id="PTHR21392">
    <property type="entry name" value="TRNA-URIDINE AMINOCARBOXYPROPYLTRANSFERASE 2"/>
    <property type="match status" value="1"/>
</dbReference>
<evidence type="ECO:0000256" key="2">
    <source>
        <dbReference type="ARBA" id="ARBA00022679"/>
    </source>
</evidence>
<evidence type="ECO:0000256" key="3">
    <source>
        <dbReference type="ARBA" id="ARBA00022691"/>
    </source>
</evidence>
<evidence type="ECO:0000256" key="4">
    <source>
        <dbReference type="ARBA" id="ARBA00022694"/>
    </source>
</evidence>
<sequence length="263" mass="29783">MGTNSKRPMCPCCSKPTRTCLCNRFKTPILENAVAVTILQHILEKDHPLNSARIAILGLQNLSVEWISDVNFQAHFDIRMFRENDLGKDGENSRQESCLNFGIEKHGVISSFNRKMVLVNGKEKVDFDHLVDERFPVDAFEKGFVVKKVHEREFDGESVNVESEMEVPAGSVLLFPSEKAIGPEEIDFEVKNLIVLDGTWAKAKRMYNENPWLKSLPHLKLDLDKAEFAVGENSEALDGLLDVFASMVGDQRRCKDERLSTED</sequence>
<dbReference type="InterPro" id="IPR005636">
    <property type="entry name" value="DTW"/>
</dbReference>
<reference evidence="8" key="2">
    <citation type="submission" date="2023-05" db="EMBL/GenBank/DDBJ databases">
        <authorList>
            <person name="Schelkunov M.I."/>
        </authorList>
    </citation>
    <scope>NUCLEOTIDE SEQUENCE</scope>
    <source>
        <strain evidence="8">Hsosn_3</strain>
        <tissue evidence="8">Leaf</tissue>
    </source>
</reference>
<keyword evidence="3" id="KW-0949">S-adenosyl-L-methionine</keyword>
<evidence type="ECO:0000313" key="9">
    <source>
        <dbReference type="Proteomes" id="UP001237642"/>
    </source>
</evidence>
<evidence type="ECO:0000256" key="5">
    <source>
        <dbReference type="ARBA" id="ARBA00034489"/>
    </source>
</evidence>
<name>A0AAD8H6P0_9APIA</name>
<dbReference type="Proteomes" id="UP001237642">
    <property type="component" value="Unassembled WGS sequence"/>
</dbReference>
<keyword evidence="9" id="KW-1185">Reference proteome</keyword>
<dbReference type="SMART" id="SM01144">
    <property type="entry name" value="DTW"/>
    <property type="match status" value="1"/>
</dbReference>
<dbReference type="PANTHER" id="PTHR21392:SF0">
    <property type="entry name" value="TRNA-URIDINE AMINOCARBOXYPROPYLTRANSFERASE 2"/>
    <property type="match status" value="1"/>
</dbReference>
<dbReference type="AlphaFoldDB" id="A0AAD8H6P0"/>
<dbReference type="EMBL" id="JAUIZM010000010">
    <property type="protein sequence ID" value="KAK1360791.1"/>
    <property type="molecule type" value="Genomic_DNA"/>
</dbReference>
<dbReference type="Pfam" id="PF03942">
    <property type="entry name" value="DTW"/>
    <property type="match status" value="1"/>
</dbReference>
<comment type="caution">
    <text evidence="8">The sequence shown here is derived from an EMBL/GenBank/DDBJ whole genome shotgun (WGS) entry which is preliminary data.</text>
</comment>
<gene>
    <name evidence="8" type="ORF">POM88_045265</name>
</gene>
<comment type="similarity">
    <text evidence="5">Belongs to the TDD superfamily. DTWD2 family.</text>
</comment>
<comment type="catalytic activity">
    <reaction evidence="6">
        <text>a uridine in tRNA + S-adenosyl-L-methionine = a 3-[(3S)-3-amino-3-carboxypropyl]uridine in tRNA + S-methyl-5'-thioadenosine + H(+)</text>
        <dbReference type="Rhea" id="RHEA:62432"/>
        <dbReference type="Rhea" id="RHEA-COMP:13339"/>
        <dbReference type="Rhea" id="RHEA-COMP:16092"/>
        <dbReference type="ChEBI" id="CHEBI:15378"/>
        <dbReference type="ChEBI" id="CHEBI:17509"/>
        <dbReference type="ChEBI" id="CHEBI:59789"/>
        <dbReference type="ChEBI" id="CHEBI:65315"/>
        <dbReference type="ChEBI" id="CHEBI:82930"/>
        <dbReference type="EC" id="2.5.1.25"/>
    </reaction>
</comment>
<evidence type="ECO:0000313" key="8">
    <source>
        <dbReference type="EMBL" id="KAK1360791.1"/>
    </source>
</evidence>
<dbReference type="GO" id="GO:0016432">
    <property type="term" value="F:tRNA-uridine aminocarboxypropyltransferase activity"/>
    <property type="evidence" value="ECO:0007669"/>
    <property type="project" value="UniProtKB-EC"/>
</dbReference>
<dbReference type="GO" id="GO:0008033">
    <property type="term" value="P:tRNA processing"/>
    <property type="evidence" value="ECO:0007669"/>
    <property type="project" value="UniProtKB-KW"/>
</dbReference>
<keyword evidence="4" id="KW-0819">tRNA processing</keyword>
<keyword evidence="2" id="KW-0808">Transferase</keyword>
<evidence type="ECO:0000259" key="7">
    <source>
        <dbReference type="SMART" id="SM01144"/>
    </source>
</evidence>
<evidence type="ECO:0000256" key="1">
    <source>
        <dbReference type="ARBA" id="ARBA00012386"/>
    </source>
</evidence>
<accession>A0AAD8H6P0</accession>
<reference evidence="8" key="1">
    <citation type="submission" date="2023-02" db="EMBL/GenBank/DDBJ databases">
        <title>Genome of toxic invasive species Heracleum sosnowskyi carries increased number of genes despite the absence of recent whole-genome duplications.</title>
        <authorList>
            <person name="Schelkunov M."/>
            <person name="Shtratnikova V."/>
            <person name="Makarenko M."/>
            <person name="Klepikova A."/>
            <person name="Omelchenko D."/>
            <person name="Novikova G."/>
            <person name="Obukhova E."/>
            <person name="Bogdanov V."/>
            <person name="Penin A."/>
            <person name="Logacheva M."/>
        </authorList>
    </citation>
    <scope>NUCLEOTIDE SEQUENCE</scope>
    <source>
        <strain evidence="8">Hsosn_3</strain>
        <tissue evidence="8">Leaf</tissue>
    </source>
</reference>